<feature type="transmembrane region" description="Helical" evidence="6">
    <location>
        <begin position="167"/>
        <end position="183"/>
    </location>
</feature>
<evidence type="ECO:0000313" key="7">
    <source>
        <dbReference type="Proteomes" id="UP000079169"/>
    </source>
</evidence>
<gene>
    <name evidence="8 9" type="primary">LOC103517819</name>
</gene>
<keyword evidence="7" id="KW-1185">Reference proteome</keyword>
<dbReference type="KEGG" id="dci:103517819"/>
<dbReference type="AlphaFoldDB" id="A0A1S3DGC7"/>
<dbReference type="PROSITE" id="PS00379">
    <property type="entry name" value="CDP_ALCOHOL_P_TRANSF"/>
    <property type="match status" value="1"/>
</dbReference>
<dbReference type="PANTHER" id="PTHR10414:SF71">
    <property type="entry name" value="FI05338P"/>
    <property type="match status" value="1"/>
</dbReference>
<dbReference type="GO" id="GO:0006646">
    <property type="term" value="P:phosphatidylethanolamine biosynthetic process"/>
    <property type="evidence" value="ECO:0007669"/>
    <property type="project" value="TreeGrafter"/>
</dbReference>
<dbReference type="OMA" id="RMYFILW"/>
<evidence type="ECO:0000256" key="5">
    <source>
        <dbReference type="RuleBase" id="RU003750"/>
    </source>
</evidence>
<dbReference type="GeneID" id="103517819"/>
<feature type="transmembrane region" description="Helical" evidence="6">
    <location>
        <begin position="274"/>
        <end position="290"/>
    </location>
</feature>
<dbReference type="InterPro" id="IPR000462">
    <property type="entry name" value="CDP-OH_P_trans"/>
</dbReference>
<evidence type="ECO:0000313" key="8">
    <source>
        <dbReference type="RefSeq" id="XP_008481089.1"/>
    </source>
</evidence>
<keyword evidence="6" id="KW-0812">Transmembrane</keyword>
<feature type="transmembrane region" description="Helical" evidence="6">
    <location>
        <begin position="195"/>
        <end position="215"/>
    </location>
</feature>
<keyword evidence="4 6" id="KW-0472">Membrane</keyword>
<proteinExistence type="inferred from homology"/>
<organism evidence="7 8">
    <name type="scientific">Diaphorina citri</name>
    <name type="common">Asian citrus psyllid</name>
    <dbReference type="NCBI Taxonomy" id="121845"/>
    <lineage>
        <taxon>Eukaryota</taxon>
        <taxon>Metazoa</taxon>
        <taxon>Ecdysozoa</taxon>
        <taxon>Arthropoda</taxon>
        <taxon>Hexapoda</taxon>
        <taxon>Insecta</taxon>
        <taxon>Pterygota</taxon>
        <taxon>Neoptera</taxon>
        <taxon>Paraneoptera</taxon>
        <taxon>Hemiptera</taxon>
        <taxon>Sternorrhyncha</taxon>
        <taxon>Psylloidea</taxon>
        <taxon>Psyllidae</taxon>
        <taxon>Diaphorininae</taxon>
        <taxon>Diaphorina</taxon>
    </lineage>
</organism>
<dbReference type="RefSeq" id="XP_026685590.1">
    <property type="nucleotide sequence ID" value="XM_026829789.1"/>
</dbReference>
<dbReference type="FunFam" id="1.20.120.1760:FF:000016">
    <property type="entry name" value="ethanolaminephosphotransferase 1"/>
    <property type="match status" value="1"/>
</dbReference>
<dbReference type="Gene3D" id="1.20.120.1760">
    <property type="match status" value="1"/>
</dbReference>
<dbReference type="GO" id="GO:0005794">
    <property type="term" value="C:Golgi apparatus"/>
    <property type="evidence" value="ECO:0007669"/>
    <property type="project" value="TreeGrafter"/>
</dbReference>
<comment type="subcellular location">
    <subcellularLocation>
        <location evidence="1">Membrane</location>
    </subcellularLocation>
</comment>
<dbReference type="RefSeq" id="XP_008481089.1">
    <property type="nucleotide sequence ID" value="XM_008482867.3"/>
</dbReference>
<feature type="transmembrane region" description="Helical" evidence="6">
    <location>
        <begin position="99"/>
        <end position="117"/>
    </location>
</feature>
<dbReference type="InterPro" id="IPR043130">
    <property type="entry name" value="CDP-OH_PTrfase_TM_dom"/>
</dbReference>
<evidence type="ECO:0000256" key="6">
    <source>
        <dbReference type="SAM" id="Phobius"/>
    </source>
</evidence>
<sequence length="395" mass="45955">MLEMTLANLFNYKYLDKHHLNGFDNYKYSSVDTNPIGIYVMHPFWNKLVEYFPRWLAPNLITFVGFLFTVLSFVWLSFYDYHYYASSLTHPNYPPVPKWLFSLVGICVFLAYTLDGIDGKQARRTGNSGPVGELFDHGLDSWTAMFVPALLYSIFGRSDFSVSPFRMYLICWNVFISFYASHWEKYNTGVLYLPWSYDLSMLGTTVVFWVTGYYGIEFWKVYLYRDITLGHLLEITFYVSSFISNLPVVIYNIYHSYKTGTGKNRPLLEAMRPLYPLVAFVALSYYWVRTSPNDIMDLDPRAVFITTGTIFSNICCRLIVAQMSNTRCDAFNWLLVAQAVDIVLSSFFVGMPRAELCLLYVFCTVALLAHIHYGSCVVRQMCKHFKIRVFKIKHK</sequence>
<evidence type="ECO:0000313" key="9">
    <source>
        <dbReference type="RefSeq" id="XP_026685590.1"/>
    </source>
</evidence>
<dbReference type="PIRSF" id="PIRSF015665">
    <property type="entry name" value="CHOPT"/>
    <property type="match status" value="1"/>
</dbReference>
<dbReference type="Pfam" id="PF01066">
    <property type="entry name" value="CDP-OH_P_transf"/>
    <property type="match status" value="1"/>
</dbReference>
<dbReference type="GO" id="GO:0005789">
    <property type="term" value="C:endoplasmic reticulum membrane"/>
    <property type="evidence" value="ECO:0007669"/>
    <property type="project" value="TreeGrafter"/>
</dbReference>
<keyword evidence="6" id="KW-1133">Transmembrane helix</keyword>
<evidence type="ECO:0000256" key="4">
    <source>
        <dbReference type="ARBA" id="ARBA00023136"/>
    </source>
</evidence>
<feature type="transmembrane region" description="Helical" evidence="6">
    <location>
        <begin position="56"/>
        <end position="79"/>
    </location>
</feature>
<comment type="similarity">
    <text evidence="2 5">Belongs to the CDP-alcohol phosphatidyltransferase class-I family.</text>
</comment>
<dbReference type="PaxDb" id="121845-A0A1S3DGC7"/>
<dbReference type="Proteomes" id="UP000079169">
    <property type="component" value="Unplaced"/>
</dbReference>
<dbReference type="InterPro" id="IPR048254">
    <property type="entry name" value="CDP_ALCOHOL_P_TRANSF_CS"/>
</dbReference>
<reference evidence="8 9" key="1">
    <citation type="submission" date="2025-04" db="UniProtKB">
        <authorList>
            <consortium name="RefSeq"/>
        </authorList>
    </citation>
    <scope>IDENTIFICATION</scope>
</reference>
<dbReference type="STRING" id="121845.A0A1S3DGC7"/>
<dbReference type="PANTHER" id="PTHR10414">
    <property type="entry name" value="ETHANOLAMINEPHOSPHOTRANSFERASE"/>
    <property type="match status" value="1"/>
</dbReference>
<feature type="transmembrane region" description="Helical" evidence="6">
    <location>
        <begin position="302"/>
        <end position="320"/>
    </location>
</feature>
<feature type="transmembrane region" description="Helical" evidence="6">
    <location>
        <begin position="138"/>
        <end position="155"/>
    </location>
</feature>
<feature type="transmembrane region" description="Helical" evidence="6">
    <location>
        <begin position="332"/>
        <end position="352"/>
    </location>
</feature>
<evidence type="ECO:0000256" key="2">
    <source>
        <dbReference type="ARBA" id="ARBA00010441"/>
    </source>
</evidence>
<evidence type="ECO:0000256" key="3">
    <source>
        <dbReference type="ARBA" id="ARBA00022679"/>
    </source>
</evidence>
<dbReference type="GO" id="GO:0004307">
    <property type="term" value="F:ethanolaminephosphotransferase activity"/>
    <property type="evidence" value="ECO:0007669"/>
    <property type="project" value="TreeGrafter"/>
</dbReference>
<feature type="transmembrane region" description="Helical" evidence="6">
    <location>
        <begin position="235"/>
        <end position="254"/>
    </location>
</feature>
<evidence type="ECO:0000256" key="1">
    <source>
        <dbReference type="ARBA" id="ARBA00004370"/>
    </source>
</evidence>
<keyword evidence="3 5" id="KW-0808">Transferase</keyword>
<feature type="transmembrane region" description="Helical" evidence="6">
    <location>
        <begin position="358"/>
        <end position="378"/>
    </location>
</feature>
<name>A0A1S3DGC7_DIACI</name>
<accession>A0A1S3DGC7</accession>
<dbReference type="InterPro" id="IPR014472">
    <property type="entry name" value="CHOPT"/>
</dbReference>
<protein>
    <submittedName>
        <fullName evidence="8 9">Ethanolaminephosphotransferase 1-like</fullName>
    </submittedName>
</protein>